<dbReference type="EMBL" id="VSSQ01069161">
    <property type="protein sequence ID" value="MPN21231.1"/>
    <property type="molecule type" value="Genomic_DNA"/>
</dbReference>
<dbReference type="AlphaFoldDB" id="A0A645G306"/>
<organism evidence="1">
    <name type="scientific">bioreactor metagenome</name>
    <dbReference type="NCBI Taxonomy" id="1076179"/>
    <lineage>
        <taxon>unclassified sequences</taxon>
        <taxon>metagenomes</taxon>
        <taxon>ecological metagenomes</taxon>
    </lineage>
</organism>
<evidence type="ECO:0000313" key="1">
    <source>
        <dbReference type="EMBL" id="MPN21231.1"/>
    </source>
</evidence>
<proteinExistence type="predicted"/>
<sequence>MSQSVNSESQPAYDDCSCPCRIVCYALGYAYASLCDLSGADDRQAGSVVYVDEIAEIIHKNRAIRQKPKPFRIKHILERNDPDFVFIAVFENTVGEFKAFVQIKAHTAGPIDRRGFQLRLTGLINRLRRTEVFQQRIGRNAGCSRYCRKPDPVDQLVHVKMPFRINQIFKGRTRFKSFFWYL</sequence>
<reference evidence="1" key="1">
    <citation type="submission" date="2019-08" db="EMBL/GenBank/DDBJ databases">
        <authorList>
            <person name="Kucharzyk K."/>
            <person name="Murdoch R.W."/>
            <person name="Higgins S."/>
            <person name="Loffler F."/>
        </authorList>
    </citation>
    <scope>NUCLEOTIDE SEQUENCE</scope>
</reference>
<name>A0A645G306_9ZZZZ</name>
<comment type="caution">
    <text evidence="1">The sequence shown here is derived from an EMBL/GenBank/DDBJ whole genome shotgun (WGS) entry which is preliminary data.</text>
</comment>
<protein>
    <submittedName>
        <fullName evidence="1">Uncharacterized protein</fullName>
    </submittedName>
</protein>
<gene>
    <name evidence="1" type="ORF">SDC9_168610</name>
</gene>
<accession>A0A645G306</accession>